<organism evidence="1 2">
    <name type="scientific">Gordonia jinhuaensis</name>
    <dbReference type="NCBI Taxonomy" id="1517702"/>
    <lineage>
        <taxon>Bacteria</taxon>
        <taxon>Bacillati</taxon>
        <taxon>Actinomycetota</taxon>
        <taxon>Actinomycetes</taxon>
        <taxon>Mycobacteriales</taxon>
        <taxon>Gordoniaceae</taxon>
        <taxon>Gordonia</taxon>
    </lineage>
</organism>
<name>A0A916WN59_9ACTN</name>
<reference evidence="1" key="1">
    <citation type="journal article" date="2014" name="Int. J. Syst. Evol. Microbiol.">
        <title>Complete genome sequence of Corynebacterium casei LMG S-19264T (=DSM 44701T), isolated from a smear-ripened cheese.</title>
        <authorList>
            <consortium name="US DOE Joint Genome Institute (JGI-PGF)"/>
            <person name="Walter F."/>
            <person name="Albersmeier A."/>
            <person name="Kalinowski J."/>
            <person name="Ruckert C."/>
        </authorList>
    </citation>
    <scope>NUCLEOTIDE SEQUENCE</scope>
    <source>
        <strain evidence="1">CGMCC 1.12827</strain>
    </source>
</reference>
<proteinExistence type="predicted"/>
<dbReference type="RefSeq" id="WP_188584824.1">
    <property type="nucleotide sequence ID" value="NZ_BMGC01000002.1"/>
</dbReference>
<comment type="caution">
    <text evidence="1">The sequence shown here is derived from an EMBL/GenBank/DDBJ whole genome shotgun (WGS) entry which is preliminary data.</text>
</comment>
<evidence type="ECO:0000313" key="2">
    <source>
        <dbReference type="Proteomes" id="UP000621454"/>
    </source>
</evidence>
<dbReference type="AlphaFoldDB" id="A0A916WN59"/>
<evidence type="ECO:0008006" key="3">
    <source>
        <dbReference type="Google" id="ProtNLM"/>
    </source>
</evidence>
<keyword evidence="2" id="KW-1185">Reference proteome</keyword>
<accession>A0A916WN59</accession>
<protein>
    <recommendedName>
        <fullName evidence="3">Helix-turn-helix domain-containing protein</fullName>
    </recommendedName>
</protein>
<gene>
    <name evidence="1" type="ORF">GCM10011489_03000</name>
</gene>
<dbReference type="EMBL" id="BMGC01000002">
    <property type="protein sequence ID" value="GGB18327.1"/>
    <property type="molecule type" value="Genomic_DNA"/>
</dbReference>
<evidence type="ECO:0000313" key="1">
    <source>
        <dbReference type="EMBL" id="GGB18327.1"/>
    </source>
</evidence>
<reference evidence="1" key="2">
    <citation type="submission" date="2020-09" db="EMBL/GenBank/DDBJ databases">
        <authorList>
            <person name="Sun Q."/>
            <person name="Zhou Y."/>
        </authorList>
    </citation>
    <scope>NUCLEOTIDE SEQUENCE</scope>
    <source>
        <strain evidence="1">CGMCC 1.12827</strain>
    </source>
</reference>
<dbReference type="Proteomes" id="UP000621454">
    <property type="component" value="Unassembled WGS sequence"/>
</dbReference>
<sequence>MATTPADVIVSEPVRAVTSALPDDMGLSEKVRTETGFGIKRWQKLLRNAEIPSIWIGKHRYVRRSDVQAYITKQFDLQATSA</sequence>